<evidence type="ECO:0000259" key="10">
    <source>
        <dbReference type="Pfam" id="PF09240"/>
    </source>
</evidence>
<protein>
    <submittedName>
        <fullName evidence="11">Interleukin-5 receptor subunit alpha</fullName>
    </submittedName>
</protein>
<dbReference type="InterPro" id="IPR036116">
    <property type="entry name" value="FN3_sf"/>
</dbReference>
<dbReference type="AlphaFoldDB" id="V9KKN8"/>
<dbReference type="InterPro" id="IPR015321">
    <property type="entry name" value="TypeI_recpt_CBD"/>
</dbReference>
<dbReference type="PANTHER" id="PTHR23037">
    <property type="entry name" value="CYTOKINE RECEPTOR"/>
    <property type="match status" value="1"/>
</dbReference>
<evidence type="ECO:0000256" key="4">
    <source>
        <dbReference type="ARBA" id="ARBA00022989"/>
    </source>
</evidence>
<dbReference type="EMBL" id="JW866056">
    <property type="protein sequence ID" value="AFO98573.1"/>
    <property type="molecule type" value="mRNA"/>
</dbReference>
<reference evidence="11" key="1">
    <citation type="journal article" date="2014" name="Nature">
        <title>Elephant shark genome provides unique insights into gnathostome evolution.</title>
        <authorList>
            <consortium name="International Elephant Shark Genome Sequencing Consortium"/>
            <person name="Venkatesh B."/>
            <person name="Lee A.P."/>
            <person name="Ravi V."/>
            <person name="Maurya A.K."/>
            <person name="Lian M.M."/>
            <person name="Swann J.B."/>
            <person name="Ohta Y."/>
            <person name="Flajnik M.F."/>
            <person name="Sutoh Y."/>
            <person name="Kasahara M."/>
            <person name="Hoon S."/>
            <person name="Gangu V."/>
            <person name="Roy S.W."/>
            <person name="Irimia M."/>
            <person name="Korzh V."/>
            <person name="Kondrychyn I."/>
            <person name="Lim Z.W."/>
            <person name="Tay B.H."/>
            <person name="Tohari S."/>
            <person name="Kong K.W."/>
            <person name="Ho S."/>
            <person name="Lorente-Galdos B."/>
            <person name="Quilez J."/>
            <person name="Marques-Bonet T."/>
            <person name="Raney B.J."/>
            <person name="Ingham P.W."/>
            <person name="Tay A."/>
            <person name="Hillier L.W."/>
            <person name="Minx P."/>
            <person name="Boehm T."/>
            <person name="Wilson R.K."/>
            <person name="Brenner S."/>
            <person name="Warren W.C."/>
        </authorList>
    </citation>
    <scope>NUCLEOTIDE SEQUENCE</scope>
    <source>
        <tissue evidence="11">Spleen</tissue>
    </source>
</reference>
<feature type="domain" description="Type I cytokine receptor cytokine-binding" evidence="10">
    <location>
        <begin position="143"/>
        <end position="232"/>
    </location>
</feature>
<evidence type="ECO:0000256" key="9">
    <source>
        <dbReference type="SAM" id="SignalP"/>
    </source>
</evidence>
<keyword evidence="2 8" id="KW-0812">Transmembrane</keyword>
<feature type="signal peptide" evidence="9">
    <location>
        <begin position="1"/>
        <end position="19"/>
    </location>
</feature>
<evidence type="ECO:0000256" key="7">
    <source>
        <dbReference type="ARBA" id="ARBA00023180"/>
    </source>
</evidence>
<evidence type="ECO:0000256" key="6">
    <source>
        <dbReference type="ARBA" id="ARBA00023170"/>
    </source>
</evidence>
<keyword evidence="3 9" id="KW-0732">Signal</keyword>
<dbReference type="PROSITE" id="PS01356">
    <property type="entry name" value="HEMATOPO_REC_S_F2"/>
    <property type="match status" value="1"/>
</dbReference>
<organism evidence="11">
    <name type="scientific">Callorhinchus milii</name>
    <name type="common">Ghost shark</name>
    <dbReference type="NCBI Taxonomy" id="7868"/>
    <lineage>
        <taxon>Eukaryota</taxon>
        <taxon>Metazoa</taxon>
        <taxon>Chordata</taxon>
        <taxon>Craniata</taxon>
        <taxon>Vertebrata</taxon>
        <taxon>Chondrichthyes</taxon>
        <taxon>Holocephali</taxon>
        <taxon>Chimaeriformes</taxon>
        <taxon>Callorhinchidae</taxon>
        <taxon>Callorhinchus</taxon>
    </lineage>
</organism>
<keyword evidence="7" id="KW-0325">Glycoprotein</keyword>
<proteinExistence type="evidence at transcript level"/>
<dbReference type="SUPFAM" id="SSF49265">
    <property type="entry name" value="Fibronectin type III"/>
    <property type="match status" value="2"/>
</dbReference>
<evidence type="ECO:0000256" key="8">
    <source>
        <dbReference type="SAM" id="Phobius"/>
    </source>
</evidence>
<keyword evidence="5 8" id="KW-0472">Membrane</keyword>
<dbReference type="InterPro" id="IPR013783">
    <property type="entry name" value="Ig-like_fold"/>
</dbReference>
<keyword evidence="4 8" id="KW-1133">Transmembrane helix</keyword>
<evidence type="ECO:0000313" key="11">
    <source>
        <dbReference type="EMBL" id="AFO98573.1"/>
    </source>
</evidence>
<feature type="transmembrane region" description="Helical" evidence="8">
    <location>
        <begin position="341"/>
        <end position="360"/>
    </location>
</feature>
<dbReference type="GO" id="GO:0009897">
    <property type="term" value="C:external side of plasma membrane"/>
    <property type="evidence" value="ECO:0007669"/>
    <property type="project" value="TreeGrafter"/>
</dbReference>
<evidence type="ECO:0000256" key="2">
    <source>
        <dbReference type="ARBA" id="ARBA00022692"/>
    </source>
</evidence>
<dbReference type="InterPro" id="IPR003532">
    <property type="entry name" value="Short_hematopoietin_rcpt_2_CS"/>
</dbReference>
<evidence type="ECO:0000256" key="3">
    <source>
        <dbReference type="ARBA" id="ARBA00022729"/>
    </source>
</evidence>
<dbReference type="PANTHER" id="PTHR23037:SF46">
    <property type="entry name" value="INTERLEUKIN 5 RECEPTOR SUBUNIT ALPHA"/>
    <property type="match status" value="1"/>
</dbReference>
<comment type="subcellular location">
    <subcellularLocation>
        <location evidence="1">Membrane</location>
        <topology evidence="1">Single-pass type I membrane protein</topology>
    </subcellularLocation>
</comment>
<dbReference type="Gene3D" id="2.60.40.10">
    <property type="entry name" value="Immunoglobulins"/>
    <property type="match status" value="3"/>
</dbReference>
<sequence>MLLFIYFHVLTIAVPIVLSADSLEKLTDLSEINPPADVHMEEIELGELSISWNSNLSEDIHKMFSINYQFEWKYNDSVTWQPPSRMEDPEYTDDFELHRGVDMQVKNVIIEKPINFDSMEAESNWTEMNYPPASGDPETAAANISCIVYNNTYMNCSWQIGTKAPEDIVYFLRYRQDDDTRICTDYLKDDRGRHIGCHIVNGIDTEVIVILLVNGSSQQAEIYPIYRIFQPSSFEKFNPPVNVQVVNHTVKWDISDNTSITNPRCFAYLLNVKDWTNNAEKNISVNERTDYKLLVYIPSKRYSVKVSLSLQFCGVSQFWSDWSNEVFIEAEHSGSFSSSPMLILLVVVLNLSVLVIICLLKRVIKKMLVPVPDPQRKFPELFGKYNGDFQQWLGCKEQIWIAAECTTAPIEEN</sequence>
<feature type="chain" id="PRO_5004777888" evidence="9">
    <location>
        <begin position="20"/>
        <end position="413"/>
    </location>
</feature>
<dbReference type="GO" id="GO:0004896">
    <property type="term" value="F:cytokine receptor activity"/>
    <property type="evidence" value="ECO:0007669"/>
    <property type="project" value="InterPro"/>
</dbReference>
<evidence type="ECO:0000256" key="5">
    <source>
        <dbReference type="ARBA" id="ARBA00023136"/>
    </source>
</evidence>
<accession>V9KKN8</accession>
<evidence type="ECO:0000256" key="1">
    <source>
        <dbReference type="ARBA" id="ARBA00004479"/>
    </source>
</evidence>
<dbReference type="SMR" id="V9KKN8"/>
<keyword evidence="6 11" id="KW-0675">Receptor</keyword>
<dbReference type="Pfam" id="PF09240">
    <property type="entry name" value="IL6Ra-bind"/>
    <property type="match status" value="1"/>
</dbReference>
<name>V9KKN8_CALMI</name>